<reference evidence="1" key="1">
    <citation type="journal article" date="2015" name="Nature">
        <title>Complex archaea that bridge the gap between prokaryotes and eukaryotes.</title>
        <authorList>
            <person name="Spang A."/>
            <person name="Saw J.H."/>
            <person name="Jorgensen S.L."/>
            <person name="Zaremba-Niedzwiedzka K."/>
            <person name="Martijn J."/>
            <person name="Lind A.E."/>
            <person name="van Eijk R."/>
            <person name="Schleper C."/>
            <person name="Guy L."/>
            <person name="Ettema T.J."/>
        </authorList>
    </citation>
    <scope>NUCLEOTIDE SEQUENCE</scope>
</reference>
<comment type="caution">
    <text evidence="1">The sequence shown here is derived from an EMBL/GenBank/DDBJ whole genome shotgun (WGS) entry which is preliminary data.</text>
</comment>
<feature type="non-terminal residue" evidence="1">
    <location>
        <position position="369"/>
    </location>
</feature>
<gene>
    <name evidence="1" type="ORF">LCGC14_2771470</name>
</gene>
<proteinExistence type="predicted"/>
<accession>A0A0F9B4R4</accession>
<sequence length="369" mass="39192">MRLAESRGALRRNLGGAVTDWTDEILDGAIARAVEDLDRLYPQEKMAGGTLVFTITGEDWNTPSTAGTSVTLANTRIRPDSENVTSLTGTITYTKDTDYTMDYAAGTITTIVGGAMPTSQAVRIDYKLLEVYISISAYTDLIRVVRVEYPGGEIPAEFQSFYTWGDYIVITSKGRETQQRIGENDNAWVYYHAKHTVPLISADGSWKPHLDEVVIKGAESYGLMTKALELRHNSNTRLTSALTALGQLAAIGTEIDTALSNANSQASSSVSDMDDIDGYISDMLSSLAAVSGYLASAGSALADAVSQAETVETDITAIDSPLTSAAARLAAGTSIIDNAEVLLGNMETFVSTGQAPLSSANADLLTALG</sequence>
<dbReference type="EMBL" id="LAZR01051223">
    <property type="protein sequence ID" value="KKK85619.1"/>
    <property type="molecule type" value="Genomic_DNA"/>
</dbReference>
<evidence type="ECO:0000313" key="1">
    <source>
        <dbReference type="EMBL" id="KKK85619.1"/>
    </source>
</evidence>
<protein>
    <submittedName>
        <fullName evidence="1">Uncharacterized protein</fullName>
    </submittedName>
</protein>
<dbReference type="AlphaFoldDB" id="A0A0F9B4R4"/>
<organism evidence="1">
    <name type="scientific">marine sediment metagenome</name>
    <dbReference type="NCBI Taxonomy" id="412755"/>
    <lineage>
        <taxon>unclassified sequences</taxon>
        <taxon>metagenomes</taxon>
        <taxon>ecological metagenomes</taxon>
    </lineage>
</organism>
<name>A0A0F9B4R4_9ZZZZ</name>